<dbReference type="Gene3D" id="3.40.50.1000">
    <property type="entry name" value="HAD superfamily/HAD-like"/>
    <property type="match status" value="1"/>
</dbReference>
<gene>
    <name evidence="1" type="ORF">HD593_008258</name>
</gene>
<keyword evidence="2" id="KW-1185">Reference proteome</keyword>
<name>A0A7X0P1C0_9ACTN</name>
<dbReference type="EMBL" id="JACHMI010000001">
    <property type="protein sequence ID" value="MBB6553463.1"/>
    <property type="molecule type" value="Genomic_DNA"/>
</dbReference>
<proteinExistence type="predicted"/>
<dbReference type="SUPFAM" id="SSF56784">
    <property type="entry name" value="HAD-like"/>
    <property type="match status" value="1"/>
</dbReference>
<dbReference type="InterPro" id="IPR036412">
    <property type="entry name" value="HAD-like_sf"/>
</dbReference>
<dbReference type="Proteomes" id="UP000565579">
    <property type="component" value="Unassembled WGS sequence"/>
</dbReference>
<dbReference type="InterPro" id="IPR023214">
    <property type="entry name" value="HAD_sf"/>
</dbReference>
<reference evidence="1 2" key="1">
    <citation type="submission" date="2020-08" db="EMBL/GenBank/DDBJ databases">
        <title>Sequencing the genomes of 1000 actinobacteria strains.</title>
        <authorList>
            <person name="Klenk H.-P."/>
        </authorList>
    </citation>
    <scope>NUCLEOTIDE SEQUENCE [LARGE SCALE GENOMIC DNA]</scope>
    <source>
        <strain evidence="1 2">DSM 43768</strain>
    </source>
</reference>
<sequence length="48" mass="5096">MGRTSSLFVDLRHCRARAGGIQVIMVTGGHADTACAVAEKVGIEPARW</sequence>
<comment type="caution">
    <text evidence="1">The sequence shown here is derived from an EMBL/GenBank/DDBJ whole genome shotgun (WGS) entry which is preliminary data.</text>
</comment>
<dbReference type="RefSeq" id="WP_221525232.1">
    <property type="nucleotide sequence ID" value="NZ_BAAAXY010000123.1"/>
</dbReference>
<organism evidence="1 2">
    <name type="scientific">Nonomuraea rubra</name>
    <dbReference type="NCBI Taxonomy" id="46180"/>
    <lineage>
        <taxon>Bacteria</taxon>
        <taxon>Bacillati</taxon>
        <taxon>Actinomycetota</taxon>
        <taxon>Actinomycetes</taxon>
        <taxon>Streptosporangiales</taxon>
        <taxon>Streptosporangiaceae</taxon>
        <taxon>Nonomuraea</taxon>
    </lineage>
</organism>
<evidence type="ECO:0000313" key="1">
    <source>
        <dbReference type="EMBL" id="MBB6553463.1"/>
    </source>
</evidence>
<protein>
    <submittedName>
        <fullName evidence="1">High-affinity K+ transport system ATPase subunit B</fullName>
    </submittedName>
</protein>
<accession>A0A7X0P1C0</accession>
<dbReference type="AlphaFoldDB" id="A0A7X0P1C0"/>
<evidence type="ECO:0000313" key="2">
    <source>
        <dbReference type="Proteomes" id="UP000565579"/>
    </source>
</evidence>